<proteinExistence type="inferred from homology"/>
<protein>
    <submittedName>
        <fullName evidence="3">Nucleotide-binding universal stress UspA family protein</fullName>
    </submittedName>
</protein>
<dbReference type="InterPro" id="IPR014729">
    <property type="entry name" value="Rossmann-like_a/b/a_fold"/>
</dbReference>
<dbReference type="PANTHER" id="PTHR46268">
    <property type="entry name" value="STRESS RESPONSE PROTEIN NHAX"/>
    <property type="match status" value="1"/>
</dbReference>
<dbReference type="AlphaFoldDB" id="A0A438M756"/>
<evidence type="ECO:0000259" key="2">
    <source>
        <dbReference type="Pfam" id="PF00582"/>
    </source>
</evidence>
<name>A0A438M756_9ACTN</name>
<dbReference type="Gene3D" id="3.40.50.620">
    <property type="entry name" value="HUPs"/>
    <property type="match status" value="2"/>
</dbReference>
<gene>
    <name evidence="3" type="ORF">EDD27_4094</name>
</gene>
<dbReference type="EMBL" id="SAUN01000001">
    <property type="protein sequence ID" value="RVX41544.1"/>
    <property type="molecule type" value="Genomic_DNA"/>
</dbReference>
<evidence type="ECO:0000313" key="4">
    <source>
        <dbReference type="Proteomes" id="UP000284824"/>
    </source>
</evidence>
<evidence type="ECO:0000256" key="1">
    <source>
        <dbReference type="ARBA" id="ARBA00008791"/>
    </source>
</evidence>
<reference evidence="3 4" key="1">
    <citation type="submission" date="2019-01" db="EMBL/GenBank/DDBJ databases">
        <title>Sequencing the genomes of 1000 actinobacteria strains.</title>
        <authorList>
            <person name="Klenk H.-P."/>
        </authorList>
    </citation>
    <scope>NUCLEOTIDE SEQUENCE [LARGE SCALE GENOMIC DNA]</scope>
    <source>
        <strain evidence="3 4">DSM 43925</strain>
    </source>
</reference>
<dbReference type="PRINTS" id="PR01438">
    <property type="entry name" value="UNVRSLSTRESS"/>
</dbReference>
<dbReference type="OrthoDB" id="3174546at2"/>
<dbReference type="PANTHER" id="PTHR46268:SF6">
    <property type="entry name" value="UNIVERSAL STRESS PROTEIN UP12"/>
    <property type="match status" value="1"/>
</dbReference>
<comment type="caution">
    <text evidence="3">The sequence shown here is derived from an EMBL/GenBank/DDBJ whole genome shotgun (WGS) entry which is preliminary data.</text>
</comment>
<evidence type="ECO:0000313" key="3">
    <source>
        <dbReference type="EMBL" id="RVX41544.1"/>
    </source>
</evidence>
<dbReference type="InterPro" id="IPR006016">
    <property type="entry name" value="UspA"/>
</dbReference>
<keyword evidence="4" id="KW-1185">Reference proteome</keyword>
<dbReference type="Pfam" id="PF00582">
    <property type="entry name" value="Usp"/>
    <property type="match status" value="2"/>
</dbReference>
<dbReference type="InterPro" id="IPR006015">
    <property type="entry name" value="Universal_stress_UspA"/>
</dbReference>
<dbReference type="RefSeq" id="WP_127933777.1">
    <property type="nucleotide sequence ID" value="NZ_SAUN01000001.1"/>
</dbReference>
<dbReference type="SUPFAM" id="SSF52402">
    <property type="entry name" value="Adenine nucleotide alpha hydrolases-like"/>
    <property type="match status" value="2"/>
</dbReference>
<feature type="domain" description="UspA" evidence="2">
    <location>
        <begin position="1"/>
        <end position="141"/>
    </location>
</feature>
<sequence>MTSPVVVGVDDSEESLRAVEWAAGEAERRRRPLQILHAFIWPLLGVPLGPAPGAPPEGGLRHAAERVLATALDRARAVAPGIEVTTSLPETEPATALLHDSHQAELLVVGSRGLGEIGGLLLGSVGARLATEAACPVVVVRGPFTPHGPVVVGIAGHDESEALLSFAFAYATRTANTVTLAHVGADGSAGPGRAVLPEHFLDRWQERYPAVAVVQESLAGHPGKALMRASSEASLLVVGSHHRHELSALVHGSVSQAVLHHATCPVAIIQVQQ</sequence>
<organism evidence="3 4">
    <name type="scientific">Nonomuraea polychroma</name>
    <dbReference type="NCBI Taxonomy" id="46176"/>
    <lineage>
        <taxon>Bacteria</taxon>
        <taxon>Bacillati</taxon>
        <taxon>Actinomycetota</taxon>
        <taxon>Actinomycetes</taxon>
        <taxon>Streptosporangiales</taxon>
        <taxon>Streptosporangiaceae</taxon>
        <taxon>Nonomuraea</taxon>
    </lineage>
</organism>
<comment type="similarity">
    <text evidence="1">Belongs to the universal stress protein A family.</text>
</comment>
<accession>A0A438M756</accession>
<feature type="domain" description="UspA" evidence="2">
    <location>
        <begin position="149"/>
        <end position="269"/>
    </location>
</feature>
<dbReference type="Proteomes" id="UP000284824">
    <property type="component" value="Unassembled WGS sequence"/>
</dbReference>